<dbReference type="Pfam" id="PF09203">
    <property type="entry name" value="MspA"/>
    <property type="match status" value="1"/>
</dbReference>
<evidence type="ECO:0000313" key="3">
    <source>
        <dbReference type="EMBL" id="QLY31950.1"/>
    </source>
</evidence>
<accession>A0A7D6VL14</accession>
<feature type="signal peptide" evidence="2">
    <location>
        <begin position="1"/>
        <end position="19"/>
    </location>
</feature>
<dbReference type="KEGG" id="nhu:H0264_06515"/>
<evidence type="ECO:0000256" key="1">
    <source>
        <dbReference type="ARBA" id="ARBA00022729"/>
    </source>
</evidence>
<dbReference type="AlphaFoldDB" id="A0A7D6VL14"/>
<sequence>MNIKTAVAAAMTAVGLALGGPLAAQSLAGPLAPHEKTTVAPNGMSVTVGHYNNAARAVTPLNFMPTSREVYLDNTSYGRIDGDGTGTIESGYFFACAVDMDVSFTISANAGIDLGSTIGVSAGATMVTPTASVDISPSIGASIGMTLGLAPGEIAQVTRGTKDIPAGGTAYITENDYRLTVNNCAGPLTVQAYTIIEATSPEADAAEWVMGDPFVL</sequence>
<dbReference type="Gene3D" id="2.10.300.10">
    <property type="entry name" value="Porin MspA ribbon domain"/>
    <property type="match status" value="1"/>
</dbReference>
<protein>
    <submittedName>
        <fullName evidence="3">MspA family porin</fullName>
    </submittedName>
</protein>
<keyword evidence="4" id="KW-1185">Reference proteome</keyword>
<organism evidence="3 4">
    <name type="scientific">Nocardia huaxiensis</name>
    <dbReference type="NCBI Taxonomy" id="2755382"/>
    <lineage>
        <taxon>Bacteria</taxon>
        <taxon>Bacillati</taxon>
        <taxon>Actinomycetota</taxon>
        <taxon>Actinomycetes</taxon>
        <taxon>Mycobacteriales</taxon>
        <taxon>Nocardiaceae</taxon>
        <taxon>Nocardia</taxon>
    </lineage>
</organism>
<feature type="chain" id="PRO_5038623036" evidence="2">
    <location>
        <begin position="20"/>
        <end position="216"/>
    </location>
</feature>
<dbReference type="Proteomes" id="UP000515512">
    <property type="component" value="Chromosome"/>
</dbReference>
<evidence type="ECO:0000313" key="4">
    <source>
        <dbReference type="Proteomes" id="UP000515512"/>
    </source>
</evidence>
<dbReference type="RefSeq" id="WP_181583124.1">
    <property type="nucleotide sequence ID" value="NZ_CP059399.1"/>
</dbReference>
<proteinExistence type="predicted"/>
<name>A0A7D6VL14_9NOCA</name>
<keyword evidence="1 2" id="KW-0732">Signal</keyword>
<evidence type="ECO:0000256" key="2">
    <source>
        <dbReference type="SAM" id="SignalP"/>
    </source>
</evidence>
<gene>
    <name evidence="3" type="ORF">H0264_06515</name>
</gene>
<reference evidence="3 4" key="1">
    <citation type="submission" date="2020-07" db="EMBL/GenBank/DDBJ databases">
        <authorList>
            <person name="Zhuang K."/>
            <person name="Ran Y."/>
        </authorList>
    </citation>
    <scope>NUCLEOTIDE SEQUENCE [LARGE SCALE GENOMIC DNA]</scope>
    <source>
        <strain evidence="3 4">WCH-YHL-001</strain>
    </source>
</reference>
<dbReference type="InterPro" id="IPR036435">
    <property type="entry name" value="Leukocidin/porin_MspA_sf"/>
</dbReference>
<dbReference type="EMBL" id="CP059399">
    <property type="protein sequence ID" value="QLY31950.1"/>
    <property type="molecule type" value="Genomic_DNA"/>
</dbReference>
<dbReference type="Gene3D" id="2.60.40.1650">
    <property type="entry name" value="Porin MspA (Ig-like beta-sandwich domain)"/>
    <property type="match status" value="1"/>
</dbReference>
<dbReference type="SUPFAM" id="SSF56959">
    <property type="entry name" value="Leukocidin-like"/>
    <property type="match status" value="1"/>
</dbReference>
<dbReference type="InterPro" id="IPR015286">
    <property type="entry name" value="Porin_fam_mycobact-type"/>
</dbReference>